<evidence type="ECO:0008006" key="3">
    <source>
        <dbReference type="Google" id="ProtNLM"/>
    </source>
</evidence>
<proteinExistence type="predicted"/>
<keyword evidence="2" id="KW-1185">Reference proteome</keyword>
<dbReference type="AlphaFoldDB" id="A0A1A9F340"/>
<sequence length="65" mass="7329">MDIAVTALEPGDRGLFEGLNDAAAAQGWPFVRWVTAENNYRGRGLYDRLAEKTHWVTYQKNTATD</sequence>
<reference evidence="1 2" key="2">
    <citation type="journal article" date="2018" name="Int. J. Syst. Evol. Microbiol.">
        <title>Marinobacterium aestuarii sp. nov., a benzene-degrading marine bacterium isolated from estuary sediment.</title>
        <authorList>
            <person name="Bae S.S."/>
            <person name="Jung J."/>
            <person name="Chung D."/>
            <person name="Baek K."/>
        </authorList>
    </citation>
    <scope>NUCLEOTIDE SEQUENCE [LARGE SCALE GENOMIC DNA]</scope>
    <source>
        <strain evidence="1 2">ST58-10</strain>
    </source>
</reference>
<evidence type="ECO:0000313" key="2">
    <source>
        <dbReference type="Proteomes" id="UP000078070"/>
    </source>
</evidence>
<name>A0A1A9F340_9GAMM</name>
<protein>
    <recommendedName>
        <fullName evidence="3">N-acetyltransferase domain-containing protein</fullName>
    </recommendedName>
</protein>
<dbReference type="EMBL" id="CP015839">
    <property type="protein sequence ID" value="ANG64189.1"/>
    <property type="molecule type" value="Genomic_DNA"/>
</dbReference>
<reference evidence="2" key="1">
    <citation type="submission" date="2016-05" db="EMBL/GenBank/DDBJ databases">
        <authorList>
            <person name="Baek K."/>
            <person name="Yang S.-J."/>
        </authorList>
    </citation>
    <scope>NUCLEOTIDE SEQUENCE [LARGE SCALE GENOMIC DNA]</scope>
    <source>
        <strain evidence="2">ST58-10</strain>
    </source>
</reference>
<dbReference type="KEGG" id="mars:A8C75_18050"/>
<dbReference type="RefSeq" id="WP_067385578.1">
    <property type="nucleotide sequence ID" value="NZ_CP015839.1"/>
</dbReference>
<organism evidence="1 2">
    <name type="scientific">Marinobacterium aestuarii</name>
    <dbReference type="NCBI Taxonomy" id="1821621"/>
    <lineage>
        <taxon>Bacteria</taxon>
        <taxon>Pseudomonadati</taxon>
        <taxon>Pseudomonadota</taxon>
        <taxon>Gammaproteobacteria</taxon>
        <taxon>Oceanospirillales</taxon>
        <taxon>Oceanospirillaceae</taxon>
        <taxon>Marinobacterium</taxon>
    </lineage>
</organism>
<gene>
    <name evidence="1" type="ORF">A8C75_18050</name>
</gene>
<dbReference type="Proteomes" id="UP000078070">
    <property type="component" value="Chromosome"/>
</dbReference>
<accession>A0A1A9F340</accession>
<evidence type="ECO:0000313" key="1">
    <source>
        <dbReference type="EMBL" id="ANG64189.1"/>
    </source>
</evidence>
<dbReference type="STRING" id="1821621.A8C75_18050"/>